<dbReference type="OrthoDB" id="2017432at2759"/>
<dbReference type="PANTHER" id="PTHR37742">
    <property type="entry name" value="OS01G0810200 PROTEIN"/>
    <property type="match status" value="1"/>
</dbReference>
<dbReference type="Gene3D" id="2.60.120.10">
    <property type="entry name" value="Jelly Rolls"/>
    <property type="match status" value="1"/>
</dbReference>
<reference evidence="2" key="2">
    <citation type="journal article" date="2023" name="Plants (Basel)">
        <title>Annotation of the Turnera subulata (Passifloraceae) Draft Genome Reveals the S-Locus Evolved after the Divergence of Turneroideae from Passifloroideae in a Stepwise Manner.</title>
        <authorList>
            <person name="Henning P.M."/>
            <person name="Roalson E.H."/>
            <person name="Mir W."/>
            <person name="McCubbin A.G."/>
            <person name="Shore J.S."/>
        </authorList>
    </citation>
    <scope>NUCLEOTIDE SEQUENCE</scope>
    <source>
        <strain evidence="2">F60SS</strain>
    </source>
</reference>
<dbReference type="GO" id="GO:0005768">
    <property type="term" value="C:endosome"/>
    <property type="evidence" value="ECO:0007669"/>
    <property type="project" value="TreeGrafter"/>
</dbReference>
<evidence type="ECO:0008006" key="4">
    <source>
        <dbReference type="Google" id="ProtNLM"/>
    </source>
</evidence>
<dbReference type="PANTHER" id="PTHR37742:SF1">
    <property type="entry name" value="OS01G0810200 PROTEIN"/>
    <property type="match status" value="1"/>
</dbReference>
<evidence type="ECO:0000256" key="1">
    <source>
        <dbReference type="SAM" id="Phobius"/>
    </source>
</evidence>
<dbReference type="GO" id="GO:0005802">
    <property type="term" value="C:trans-Golgi network"/>
    <property type="evidence" value="ECO:0007669"/>
    <property type="project" value="TreeGrafter"/>
</dbReference>
<keyword evidence="1" id="KW-0812">Transmembrane</keyword>
<dbReference type="EMBL" id="JAKUCV010003413">
    <property type="protein sequence ID" value="KAJ4839044.1"/>
    <property type="molecule type" value="Genomic_DNA"/>
</dbReference>
<dbReference type="SUPFAM" id="SSF51182">
    <property type="entry name" value="RmlC-like cupins"/>
    <property type="match status" value="1"/>
</dbReference>
<keyword evidence="3" id="KW-1185">Reference proteome</keyword>
<keyword evidence="1" id="KW-0472">Membrane</keyword>
<dbReference type="InterPro" id="IPR014710">
    <property type="entry name" value="RmlC-like_jellyroll"/>
</dbReference>
<dbReference type="AlphaFoldDB" id="A0A9Q0FW90"/>
<protein>
    <recommendedName>
        <fullName evidence="4">Cupin type-1 domain-containing protein</fullName>
    </recommendedName>
</protein>
<proteinExistence type="predicted"/>
<sequence length="229" mass="25347">MANPRRGSSERERESTNNPRSWLKVQALHALSSAKQLLRKPHAFPVLLFFFLLLAWLSLQFHSNHRHNSITTNHIDDDDDDTLANLARFKSSSSSSPIIKDTRGWLLDPVSVARDSALLGGAVSCESVHVGEIRPGGLRGNHRHHFCNETFVIWGANTVFRLENSRVADKGYAQVVVSGDEVAVATSPRGIAHALINVDPIRTTFFIGCQDSMANSSSSSTDYNVWKDL</sequence>
<reference evidence="2" key="1">
    <citation type="submission" date="2022-02" db="EMBL/GenBank/DDBJ databases">
        <authorList>
            <person name="Henning P.M."/>
            <person name="McCubbin A.G."/>
            <person name="Shore J.S."/>
        </authorList>
    </citation>
    <scope>NUCLEOTIDE SEQUENCE</scope>
    <source>
        <strain evidence="2">F60SS</strain>
        <tissue evidence="2">Leaves</tissue>
    </source>
</reference>
<name>A0A9Q0FW90_9ROSI</name>
<evidence type="ECO:0000313" key="3">
    <source>
        <dbReference type="Proteomes" id="UP001141552"/>
    </source>
</evidence>
<gene>
    <name evidence="2" type="ORF">Tsubulata_041164</name>
</gene>
<dbReference type="InterPro" id="IPR011051">
    <property type="entry name" value="RmlC_Cupin_sf"/>
</dbReference>
<accession>A0A9Q0FW90</accession>
<evidence type="ECO:0000313" key="2">
    <source>
        <dbReference type="EMBL" id="KAJ4839044.1"/>
    </source>
</evidence>
<comment type="caution">
    <text evidence="2">The sequence shown here is derived from an EMBL/GenBank/DDBJ whole genome shotgun (WGS) entry which is preliminary data.</text>
</comment>
<feature type="transmembrane region" description="Helical" evidence="1">
    <location>
        <begin position="42"/>
        <end position="59"/>
    </location>
</feature>
<keyword evidence="1" id="KW-1133">Transmembrane helix</keyword>
<organism evidence="2 3">
    <name type="scientific">Turnera subulata</name>
    <dbReference type="NCBI Taxonomy" id="218843"/>
    <lineage>
        <taxon>Eukaryota</taxon>
        <taxon>Viridiplantae</taxon>
        <taxon>Streptophyta</taxon>
        <taxon>Embryophyta</taxon>
        <taxon>Tracheophyta</taxon>
        <taxon>Spermatophyta</taxon>
        <taxon>Magnoliopsida</taxon>
        <taxon>eudicotyledons</taxon>
        <taxon>Gunneridae</taxon>
        <taxon>Pentapetalae</taxon>
        <taxon>rosids</taxon>
        <taxon>fabids</taxon>
        <taxon>Malpighiales</taxon>
        <taxon>Passifloraceae</taxon>
        <taxon>Turnera</taxon>
    </lineage>
</organism>
<dbReference type="Proteomes" id="UP001141552">
    <property type="component" value="Unassembled WGS sequence"/>
</dbReference>